<evidence type="ECO:0000313" key="2">
    <source>
        <dbReference type="EMBL" id="CAE6479283.1"/>
    </source>
</evidence>
<dbReference type="AlphaFoldDB" id="A0A8H3CC96"/>
<accession>A0A8H3CC96</accession>
<sequence>MSHPETTKTTQTSHPVGSASSHSSVDRDWIEHVRWDGEFHLLNNVTYGQGLEVKKLREIVMMSTIVPAWLSNIESPEWAFYNKRRLRNSAEDLSFNISLAGFTLEDKDEDLSFDVQESLGFVLHIPRHAAALNIHFSDLEPVEADRRHPLDTLGSLVWDLQSDGCIVYRTERKLAIPCRPRHARQENMGEIQPDACAFIPMPSIPSLVTSVSVALSCFPSTDSTIPSHRYALDWVTEYKRDHNKLDSRRQVAEGLVSALYQRRAYGFPNHFVFGSAHYSRTTIEVIAATWVRSDEPANPGANPQEAKSESAVPPGDQKINPLGSSLQGGDMASGPSRAGDEVGGANTSPTIEDIKKQNKIVMYTIATYDMTVYSDMLQLYLLMRHTLTLAKQYKKEIEGDKYARVGKILKEAKDVYEWPPPPRPQSDRGTKRQNTGQSKYSGSLASVSENEPNDMSIDPYEDSDDSWVSEELEPPHDAGPTREIAGEVASYTLRNYAYEKGAEACGFGGPHSARPPVSQTF</sequence>
<organism evidence="2 3">
    <name type="scientific">Rhizoctonia solani</name>
    <dbReference type="NCBI Taxonomy" id="456999"/>
    <lineage>
        <taxon>Eukaryota</taxon>
        <taxon>Fungi</taxon>
        <taxon>Dikarya</taxon>
        <taxon>Basidiomycota</taxon>
        <taxon>Agaricomycotina</taxon>
        <taxon>Agaricomycetes</taxon>
        <taxon>Cantharellales</taxon>
        <taxon>Ceratobasidiaceae</taxon>
        <taxon>Rhizoctonia</taxon>
    </lineage>
</organism>
<proteinExistence type="predicted"/>
<feature type="region of interest" description="Disordered" evidence="1">
    <location>
        <begin position="1"/>
        <end position="23"/>
    </location>
</feature>
<feature type="compositionally biased region" description="Low complexity" evidence="1">
    <location>
        <begin position="13"/>
        <end position="23"/>
    </location>
</feature>
<name>A0A8H3CC96_9AGAM</name>
<reference evidence="2" key="1">
    <citation type="submission" date="2021-01" db="EMBL/GenBank/DDBJ databases">
        <authorList>
            <person name="Kaushik A."/>
        </authorList>
    </citation>
    <scope>NUCLEOTIDE SEQUENCE</scope>
    <source>
        <strain evidence="2">AG3-T5</strain>
    </source>
</reference>
<feature type="region of interest" description="Disordered" evidence="1">
    <location>
        <begin position="414"/>
        <end position="485"/>
    </location>
</feature>
<dbReference type="EMBL" id="CAJMWW010000648">
    <property type="protein sequence ID" value="CAE6479283.1"/>
    <property type="molecule type" value="Genomic_DNA"/>
</dbReference>
<feature type="compositionally biased region" description="Polar residues" evidence="1">
    <location>
        <begin position="432"/>
        <end position="450"/>
    </location>
</feature>
<evidence type="ECO:0000256" key="1">
    <source>
        <dbReference type="SAM" id="MobiDB-lite"/>
    </source>
</evidence>
<dbReference type="Proteomes" id="UP000663841">
    <property type="component" value="Unassembled WGS sequence"/>
</dbReference>
<evidence type="ECO:0000313" key="3">
    <source>
        <dbReference type="Proteomes" id="UP000663841"/>
    </source>
</evidence>
<feature type="compositionally biased region" description="Acidic residues" evidence="1">
    <location>
        <begin position="459"/>
        <end position="472"/>
    </location>
</feature>
<protein>
    <submittedName>
        <fullName evidence="2">Uncharacterized protein</fullName>
    </submittedName>
</protein>
<feature type="region of interest" description="Disordered" evidence="1">
    <location>
        <begin position="294"/>
        <end position="349"/>
    </location>
</feature>
<comment type="caution">
    <text evidence="2">The sequence shown here is derived from an EMBL/GenBank/DDBJ whole genome shotgun (WGS) entry which is preliminary data.</text>
</comment>
<gene>
    <name evidence="2" type="ORF">RDB_LOCUS202267</name>
</gene>